<sequence length="558" mass="63386">MKMIKFDFFKRLSLVLFVLPICFLSCQEDFLKEQANEHVIIPDDLVDNNLQLKSEFAKALAIVLDEHQEARSFIKNEALKKFDHDYDVLYDLIKDEKLNCGLTLEEMLSKHMSAEKLTQVKEQIPTLTIFVPELPENSFSAEIWETDNDAPFVGVRVRYDNNVPMYDAMGNKTILPADRIPTYPVLIIKENERVVASNEASSLGIMSRSIGGQKFAFIDSVFDNVSQRIYQGTLVTTTDNITGVYEKTTTDSRGNVHKTVVPESLRKILDAYDVYNGRNGWQRDYIYYNLTPTRTQGPFHYNIKECIMAFEMVGNADACLAKISDQDGDPRRNGNNIYGSRRGGGTYWTDGEFEFKVKVYVGNKNSFGTELISYFRVNPTHLFALKYIRDRNNSQNMVITGVNNIRAYLETPLPLFEWDLETYSANVKIAIEEVDATEVVKQAIETTSEFATNFSFSSTFGAKVKTGLQFGASNKETRKTTYECSTTYGNDELGETIINFADDVIINREIFGKPNYDGDTPRTTVGETSSNIIEGTLDFNGKYQTGWYKIFIAPVKMN</sequence>
<dbReference type="EMBL" id="JACRTF010000001">
    <property type="protein sequence ID" value="MBC8592734.1"/>
    <property type="molecule type" value="Genomic_DNA"/>
</dbReference>
<gene>
    <name evidence="1" type="ORF">H8744_05610</name>
</gene>
<dbReference type="Proteomes" id="UP000651085">
    <property type="component" value="Unassembled WGS sequence"/>
</dbReference>
<organism evidence="1 2">
    <name type="scientific">Jilunia laotingensis</name>
    <dbReference type="NCBI Taxonomy" id="2763675"/>
    <lineage>
        <taxon>Bacteria</taxon>
        <taxon>Pseudomonadati</taxon>
        <taxon>Bacteroidota</taxon>
        <taxon>Bacteroidia</taxon>
        <taxon>Bacteroidales</taxon>
        <taxon>Bacteroidaceae</taxon>
        <taxon>Jilunia</taxon>
    </lineage>
</organism>
<dbReference type="RefSeq" id="WP_262433906.1">
    <property type="nucleotide sequence ID" value="NZ_JACRTF010000001.1"/>
</dbReference>
<protein>
    <submittedName>
        <fullName evidence="1">Uncharacterized protein</fullName>
    </submittedName>
</protein>
<evidence type="ECO:0000313" key="2">
    <source>
        <dbReference type="Proteomes" id="UP000651085"/>
    </source>
</evidence>
<reference evidence="1" key="1">
    <citation type="submission" date="2020-08" db="EMBL/GenBank/DDBJ databases">
        <title>Genome public.</title>
        <authorList>
            <person name="Liu C."/>
            <person name="Sun Q."/>
        </authorList>
    </citation>
    <scope>NUCLEOTIDE SEQUENCE</scope>
    <source>
        <strain evidence="1">N12</strain>
    </source>
</reference>
<comment type="caution">
    <text evidence="1">The sequence shown here is derived from an EMBL/GenBank/DDBJ whole genome shotgun (WGS) entry which is preliminary data.</text>
</comment>
<evidence type="ECO:0000313" key="1">
    <source>
        <dbReference type="EMBL" id="MBC8592734.1"/>
    </source>
</evidence>
<name>A0A926F6G5_9BACT</name>
<dbReference type="AlphaFoldDB" id="A0A926F6G5"/>
<accession>A0A926F6G5</accession>
<keyword evidence="2" id="KW-1185">Reference proteome</keyword>
<proteinExistence type="predicted"/>